<organism evidence="3 4">
    <name type="scientific">Stephania cephalantha</name>
    <dbReference type="NCBI Taxonomy" id="152367"/>
    <lineage>
        <taxon>Eukaryota</taxon>
        <taxon>Viridiplantae</taxon>
        <taxon>Streptophyta</taxon>
        <taxon>Embryophyta</taxon>
        <taxon>Tracheophyta</taxon>
        <taxon>Spermatophyta</taxon>
        <taxon>Magnoliopsida</taxon>
        <taxon>Ranunculales</taxon>
        <taxon>Menispermaceae</taxon>
        <taxon>Menispermoideae</taxon>
        <taxon>Cissampelideae</taxon>
        <taxon>Stephania</taxon>
    </lineage>
</organism>
<dbReference type="PANTHER" id="PTHR46250">
    <property type="entry name" value="MYB/SANT-LIKE DNA-BINDING DOMAIN PROTEIN-RELATED"/>
    <property type="match status" value="1"/>
</dbReference>
<evidence type="ECO:0000313" key="3">
    <source>
        <dbReference type="EMBL" id="KAK9083145.1"/>
    </source>
</evidence>
<sequence length="214" mass="24152">MVEMVASGVYKCDNGFKPGYLNHVEEALKITCPNSGIKARPHIESRLKSLKKDWFIVNDMICGIRHDTSGFDFNSTSNMVTAPDDVWEDYLRNYPEARPWRLKSFPHYENCCIIFGNDRATGEDARAPEDAFEDVNDVHDSSSTSEPLTTPTEEFDATPTSSRTRTTTADGRGNEAKTLRAIYGSKIMGRVELMAAFMTLQPESRLPWLHAMFN</sequence>
<name>A0AAP0HHT7_9MAGN</name>
<dbReference type="Pfam" id="PF12776">
    <property type="entry name" value="Myb_DNA-bind_3"/>
    <property type="match status" value="1"/>
</dbReference>
<evidence type="ECO:0000259" key="2">
    <source>
        <dbReference type="Pfam" id="PF12776"/>
    </source>
</evidence>
<dbReference type="PANTHER" id="PTHR46250:SF17">
    <property type="entry name" value="MYB_SANT-LIKE DOMAIN-CONTAINING PROTEIN"/>
    <property type="match status" value="1"/>
</dbReference>
<keyword evidence="4" id="KW-1185">Reference proteome</keyword>
<protein>
    <recommendedName>
        <fullName evidence="2">Myb/SANT-like domain-containing protein</fullName>
    </recommendedName>
</protein>
<evidence type="ECO:0000313" key="4">
    <source>
        <dbReference type="Proteomes" id="UP001419268"/>
    </source>
</evidence>
<evidence type="ECO:0000256" key="1">
    <source>
        <dbReference type="SAM" id="MobiDB-lite"/>
    </source>
</evidence>
<dbReference type="Proteomes" id="UP001419268">
    <property type="component" value="Unassembled WGS sequence"/>
</dbReference>
<dbReference type="AlphaFoldDB" id="A0AAP0HHT7"/>
<dbReference type="InterPro" id="IPR024752">
    <property type="entry name" value="Myb/SANT-like_dom"/>
</dbReference>
<accession>A0AAP0HHT7</accession>
<feature type="domain" description="Myb/SANT-like" evidence="2">
    <location>
        <begin position="1"/>
        <end position="90"/>
    </location>
</feature>
<dbReference type="EMBL" id="JBBNAG010000013">
    <property type="protein sequence ID" value="KAK9083145.1"/>
    <property type="molecule type" value="Genomic_DNA"/>
</dbReference>
<reference evidence="3 4" key="1">
    <citation type="submission" date="2024-01" db="EMBL/GenBank/DDBJ databases">
        <title>Genome assemblies of Stephania.</title>
        <authorList>
            <person name="Yang L."/>
        </authorList>
    </citation>
    <scope>NUCLEOTIDE SEQUENCE [LARGE SCALE GENOMIC DNA]</scope>
    <source>
        <strain evidence="3">JXDWG</strain>
        <tissue evidence="3">Leaf</tissue>
    </source>
</reference>
<comment type="caution">
    <text evidence="3">The sequence shown here is derived from an EMBL/GenBank/DDBJ whole genome shotgun (WGS) entry which is preliminary data.</text>
</comment>
<gene>
    <name evidence="3" type="ORF">Scep_029616</name>
</gene>
<feature type="region of interest" description="Disordered" evidence="1">
    <location>
        <begin position="132"/>
        <end position="173"/>
    </location>
</feature>
<proteinExistence type="predicted"/>
<feature type="compositionally biased region" description="Low complexity" evidence="1">
    <location>
        <begin position="141"/>
        <end position="168"/>
    </location>
</feature>